<name>A0A815D098_ADIRI</name>
<reference evidence="2" key="1">
    <citation type="submission" date="2021-02" db="EMBL/GenBank/DDBJ databases">
        <authorList>
            <person name="Nowell W R."/>
        </authorList>
    </citation>
    <scope>NUCLEOTIDE SEQUENCE</scope>
</reference>
<dbReference type="SMART" id="SM00212">
    <property type="entry name" value="UBCc"/>
    <property type="match status" value="1"/>
</dbReference>
<feature type="domain" description="UBC core" evidence="1">
    <location>
        <begin position="61"/>
        <end position="223"/>
    </location>
</feature>
<dbReference type="AlphaFoldDB" id="A0A815D098"/>
<dbReference type="Proteomes" id="UP000663852">
    <property type="component" value="Unassembled WGS sequence"/>
</dbReference>
<dbReference type="Pfam" id="PF00179">
    <property type="entry name" value="UQ_con"/>
    <property type="match status" value="1"/>
</dbReference>
<dbReference type="PANTHER" id="PTHR24068">
    <property type="entry name" value="UBIQUITIN-CONJUGATING ENZYME E2"/>
    <property type="match status" value="1"/>
</dbReference>
<dbReference type="PROSITE" id="PS50127">
    <property type="entry name" value="UBC_2"/>
    <property type="match status" value="1"/>
</dbReference>
<dbReference type="EMBL" id="CAJNOJ010000208">
    <property type="protein sequence ID" value="CAF1290551.1"/>
    <property type="molecule type" value="Genomic_DNA"/>
</dbReference>
<accession>A0A815D098</accession>
<organism evidence="2 3">
    <name type="scientific">Adineta ricciae</name>
    <name type="common">Rotifer</name>
    <dbReference type="NCBI Taxonomy" id="249248"/>
    <lineage>
        <taxon>Eukaryota</taxon>
        <taxon>Metazoa</taxon>
        <taxon>Spiralia</taxon>
        <taxon>Gnathifera</taxon>
        <taxon>Rotifera</taxon>
        <taxon>Eurotatoria</taxon>
        <taxon>Bdelloidea</taxon>
        <taxon>Adinetida</taxon>
        <taxon>Adinetidae</taxon>
        <taxon>Adineta</taxon>
    </lineage>
</organism>
<comment type="caution">
    <text evidence="2">The sequence shown here is derived from an EMBL/GenBank/DDBJ whole genome shotgun (WGS) entry which is preliminary data.</text>
</comment>
<evidence type="ECO:0000313" key="3">
    <source>
        <dbReference type="Proteomes" id="UP000663852"/>
    </source>
</evidence>
<dbReference type="OrthoDB" id="9973183at2759"/>
<protein>
    <recommendedName>
        <fullName evidence="1">UBC core domain-containing protein</fullName>
    </recommendedName>
</protein>
<sequence>MYIQLGNFQQIALATENYDYLCCVVWCTTQTEKKENNRNELHFSFCYSHRSVRSNQSKIQNCIRRHRVEYNDANSDVKFVLERSPFDNDDDDDDNEKITGVSSNRLTIIGRIFPNSAIYREGSFRIEIALPAMYPSDPPEIRFLTPIYHISVTDDGRLSSETVKRDLLWSPRRSLVEIIRALVDYIDHPNLQFILNHEIAGEFMYNRAEFDRKALMSVCRHITYKKYSSKHLVTRKF</sequence>
<evidence type="ECO:0000313" key="2">
    <source>
        <dbReference type="EMBL" id="CAF1290551.1"/>
    </source>
</evidence>
<dbReference type="Gene3D" id="3.10.110.10">
    <property type="entry name" value="Ubiquitin Conjugating Enzyme"/>
    <property type="match status" value="1"/>
</dbReference>
<dbReference type="InterPro" id="IPR000608">
    <property type="entry name" value="UBC"/>
</dbReference>
<proteinExistence type="predicted"/>
<dbReference type="InterPro" id="IPR016135">
    <property type="entry name" value="UBQ-conjugating_enzyme/RWD"/>
</dbReference>
<gene>
    <name evidence="2" type="ORF">EDS130_LOCUS30060</name>
</gene>
<evidence type="ECO:0000259" key="1">
    <source>
        <dbReference type="PROSITE" id="PS50127"/>
    </source>
</evidence>
<dbReference type="SUPFAM" id="SSF54495">
    <property type="entry name" value="UBC-like"/>
    <property type="match status" value="1"/>
</dbReference>